<evidence type="ECO:0000256" key="3">
    <source>
        <dbReference type="ARBA" id="ARBA00020796"/>
    </source>
</evidence>
<feature type="region of interest" description="Disordered" evidence="12">
    <location>
        <begin position="284"/>
        <end position="328"/>
    </location>
</feature>
<feature type="region of interest" description="Disordered" evidence="12">
    <location>
        <begin position="470"/>
        <end position="493"/>
    </location>
</feature>
<evidence type="ECO:0000256" key="12">
    <source>
        <dbReference type="SAM" id="MobiDB-lite"/>
    </source>
</evidence>
<keyword evidence="7" id="KW-0653">Protein transport</keyword>
<keyword evidence="11" id="KW-0472">Membrane</keyword>
<accession>A0AA38H1P8</accession>
<comment type="similarity">
    <text evidence="2">Belongs to the TIM54 family.</text>
</comment>
<keyword evidence="10" id="KW-0496">Mitochondrion</keyword>
<evidence type="ECO:0000313" key="14">
    <source>
        <dbReference type="Proteomes" id="UP001164286"/>
    </source>
</evidence>
<keyword evidence="4" id="KW-0813">Transport</keyword>
<feature type="region of interest" description="Disordered" evidence="12">
    <location>
        <begin position="386"/>
        <end position="420"/>
    </location>
</feature>
<dbReference type="Pfam" id="PF11711">
    <property type="entry name" value="Tim54"/>
    <property type="match status" value="1"/>
</dbReference>
<keyword evidence="8" id="KW-1133">Transmembrane helix</keyword>
<evidence type="ECO:0000313" key="13">
    <source>
        <dbReference type="EMBL" id="KAI9632091.1"/>
    </source>
</evidence>
<dbReference type="GO" id="GO:0005743">
    <property type="term" value="C:mitochondrial inner membrane"/>
    <property type="evidence" value="ECO:0007669"/>
    <property type="project" value="UniProtKB-SubCell"/>
</dbReference>
<evidence type="ECO:0000256" key="6">
    <source>
        <dbReference type="ARBA" id="ARBA00022792"/>
    </source>
</evidence>
<dbReference type="InterPro" id="IPR021056">
    <property type="entry name" value="Mt_import_IM_translocase_Tim54"/>
</dbReference>
<comment type="caution">
    <text evidence="13">The sequence shown here is derived from an EMBL/GenBank/DDBJ whole genome shotgun (WGS) entry which is preliminary data.</text>
</comment>
<dbReference type="RefSeq" id="XP_052941868.1">
    <property type="nucleotide sequence ID" value="XM_053086324.1"/>
</dbReference>
<evidence type="ECO:0000256" key="7">
    <source>
        <dbReference type="ARBA" id="ARBA00022927"/>
    </source>
</evidence>
<keyword evidence="6" id="KW-0999">Mitochondrion inner membrane</keyword>
<feature type="compositionally biased region" description="Low complexity" evidence="12">
    <location>
        <begin position="386"/>
        <end position="413"/>
    </location>
</feature>
<feature type="region of interest" description="Disordered" evidence="12">
    <location>
        <begin position="1"/>
        <end position="53"/>
    </location>
</feature>
<evidence type="ECO:0000256" key="8">
    <source>
        <dbReference type="ARBA" id="ARBA00022989"/>
    </source>
</evidence>
<proteinExistence type="inferred from homology"/>
<dbReference type="Proteomes" id="UP001164286">
    <property type="component" value="Unassembled WGS sequence"/>
</dbReference>
<sequence length="547" mass="59777">MSTPPPPTPPPSVPPQQPPPIPFSATPPAPPPGGPAPVAPGAPGAKPPLEPLTGFRSALEHTGLPRSVLTYKPRLPSRNWLIFWSVLSSVSYLYYDDRRRCKKIKAEYIAKVEHLGKEVLEGGSLGLVRKVRVLAARWPEDDEADRGAKYFRKYLKPYLVAAGIDYDTLPPPLYGAITRQTHAAILTARRQKLGLEPTPVPLSVPGAIDPAAVEANDLAGGVILIGRPSLKEYMEGLKRGWAGSVDEWVWEKEVEARMKGDGVFEGPASEVGEASSGAEFAADVPTTQSSGMSPTGLSFLNRPQPSLSSASASQAGPQVPTHMHLPPNPLPPQPPLLLVPWTNHLGFQQIPYMIYDFFTEHRKVEEGAKLAYALICGHTRPFLASSSSSFPTANTSSPSPFSSSEAPASTPGSLGPGLGSDLDFDRQAERYFKNDFDDLPARLQKAKDDYYPDLSARLADVRALAAGERELTDAEKKSTKPLVSEEDLRDERKKKELRWRGQVEGWGIVRKEQGVTYEDGWEGWLSVFREPREGEGEGAKKNEEKVW</sequence>
<evidence type="ECO:0000256" key="10">
    <source>
        <dbReference type="ARBA" id="ARBA00023128"/>
    </source>
</evidence>
<evidence type="ECO:0000256" key="2">
    <source>
        <dbReference type="ARBA" id="ARBA00006355"/>
    </source>
</evidence>
<gene>
    <name evidence="13" type="ORF">MKK02DRAFT_20854</name>
</gene>
<evidence type="ECO:0000256" key="4">
    <source>
        <dbReference type="ARBA" id="ARBA00022448"/>
    </source>
</evidence>
<dbReference type="EMBL" id="JAKWFO010000015">
    <property type="protein sequence ID" value="KAI9632091.1"/>
    <property type="molecule type" value="Genomic_DNA"/>
</dbReference>
<keyword evidence="14" id="KW-1185">Reference proteome</keyword>
<keyword evidence="9" id="KW-0811">Translocation</keyword>
<comment type="subcellular location">
    <subcellularLocation>
        <location evidence="1">Mitochondrion inner membrane</location>
        <topology evidence="1">Single-pass membrane protein</topology>
    </subcellularLocation>
</comment>
<feature type="compositionally biased region" description="Low complexity" evidence="12">
    <location>
        <begin position="303"/>
        <end position="318"/>
    </location>
</feature>
<keyword evidence="5" id="KW-0812">Transmembrane</keyword>
<dbReference type="GO" id="GO:0015031">
    <property type="term" value="P:protein transport"/>
    <property type="evidence" value="ECO:0007669"/>
    <property type="project" value="UniProtKB-KW"/>
</dbReference>
<protein>
    <recommendedName>
        <fullName evidence="3">Mitochondrial import inner membrane translocase subunit TIM54</fullName>
    </recommendedName>
</protein>
<evidence type="ECO:0000256" key="9">
    <source>
        <dbReference type="ARBA" id="ARBA00023010"/>
    </source>
</evidence>
<evidence type="ECO:0000256" key="1">
    <source>
        <dbReference type="ARBA" id="ARBA00004434"/>
    </source>
</evidence>
<organism evidence="13 14">
    <name type="scientific">Dioszegia hungarica</name>
    <dbReference type="NCBI Taxonomy" id="4972"/>
    <lineage>
        <taxon>Eukaryota</taxon>
        <taxon>Fungi</taxon>
        <taxon>Dikarya</taxon>
        <taxon>Basidiomycota</taxon>
        <taxon>Agaricomycotina</taxon>
        <taxon>Tremellomycetes</taxon>
        <taxon>Tremellales</taxon>
        <taxon>Bulleribasidiaceae</taxon>
        <taxon>Dioszegia</taxon>
    </lineage>
</organism>
<evidence type="ECO:0000256" key="5">
    <source>
        <dbReference type="ARBA" id="ARBA00022692"/>
    </source>
</evidence>
<dbReference type="GeneID" id="77725525"/>
<evidence type="ECO:0000256" key="11">
    <source>
        <dbReference type="ARBA" id="ARBA00023136"/>
    </source>
</evidence>
<dbReference type="AlphaFoldDB" id="A0AA38H1P8"/>
<name>A0AA38H1P8_9TREE</name>
<reference evidence="13" key="1">
    <citation type="journal article" date="2022" name="G3 (Bethesda)">
        <title>High quality genome of the basidiomycete yeast Dioszegia hungarica PDD-24b-2 isolated from cloud water.</title>
        <authorList>
            <person name="Jarrige D."/>
            <person name="Haridas S."/>
            <person name="Bleykasten-Grosshans C."/>
            <person name="Joly M."/>
            <person name="Nadalig T."/>
            <person name="Sancelme M."/>
            <person name="Vuilleumier S."/>
            <person name="Grigoriev I.V."/>
            <person name="Amato P."/>
            <person name="Bringel F."/>
        </authorList>
    </citation>
    <scope>NUCLEOTIDE SEQUENCE</scope>
    <source>
        <strain evidence="13">PDD-24b-2</strain>
    </source>
</reference>
<feature type="compositionally biased region" description="Pro residues" evidence="12">
    <location>
        <begin position="1"/>
        <end position="50"/>
    </location>
</feature>
<feature type="compositionally biased region" description="Polar residues" evidence="12">
    <location>
        <begin position="285"/>
        <end position="298"/>
    </location>
</feature>